<reference evidence="3" key="1">
    <citation type="submission" date="2021-01" db="EMBL/GenBank/DDBJ databases">
        <authorList>
            <consortium name="Genoscope - CEA"/>
            <person name="William W."/>
        </authorList>
    </citation>
    <scope>NUCLEOTIDE SEQUENCE</scope>
</reference>
<dbReference type="SMART" id="SM00584">
    <property type="entry name" value="TLDc"/>
    <property type="match status" value="1"/>
</dbReference>
<dbReference type="PANTHER" id="PTHR23354:SF122">
    <property type="entry name" value="GTPASE-ACTIVATING PROTEIN SKYWALKER"/>
    <property type="match status" value="1"/>
</dbReference>
<dbReference type="Proteomes" id="UP000692954">
    <property type="component" value="Unassembled WGS sequence"/>
</dbReference>
<protein>
    <recommendedName>
        <fullName evidence="2">TLDc domain-containing protein</fullName>
    </recommendedName>
</protein>
<evidence type="ECO:0000313" key="4">
    <source>
        <dbReference type="Proteomes" id="UP000692954"/>
    </source>
</evidence>
<dbReference type="EMBL" id="CAJJDN010000098">
    <property type="protein sequence ID" value="CAD8111661.1"/>
    <property type="molecule type" value="Genomic_DNA"/>
</dbReference>
<accession>A0A8S1QA98</accession>
<dbReference type="PANTHER" id="PTHR23354">
    <property type="entry name" value="NUCLEOLAR PROTEIN 7/ESTROGEN RECEPTOR COACTIVATOR-RELATED"/>
    <property type="match status" value="1"/>
</dbReference>
<keyword evidence="1" id="KW-0175">Coiled coil</keyword>
<name>A0A8S1QA98_9CILI</name>
<proteinExistence type="predicted"/>
<dbReference type="Pfam" id="PF07534">
    <property type="entry name" value="TLD"/>
    <property type="match status" value="1"/>
</dbReference>
<dbReference type="InterPro" id="IPR006571">
    <property type="entry name" value="TLDc_dom"/>
</dbReference>
<evidence type="ECO:0000256" key="1">
    <source>
        <dbReference type="SAM" id="Coils"/>
    </source>
</evidence>
<evidence type="ECO:0000313" key="3">
    <source>
        <dbReference type="EMBL" id="CAD8111661.1"/>
    </source>
</evidence>
<feature type="coiled-coil region" evidence="1">
    <location>
        <begin position="172"/>
        <end position="199"/>
    </location>
</feature>
<sequence>MKQIPCLKHDLSYLLFIKQDKNEAKYICEQCLLELNEQYIQFEWQKVIVINKALQSPEHLISKLGLSTSIQGFFNDLDKYDDKTMNSDLINFQTQFQQIENTLKAVYKELEQHAKGILNMKQKIRDELKKIIKFDQFQQFAVNLEQLGDSINQQAIEQNEKILHQYFQELTKNSCQELNQKLIDMLDRFKQERKDSYEEQYPQFKKVEDQFKSFILHQQSFAQHIKLKYCGQICTKYDGKLISYSQLQKIINMIQSKLNKNIRNFSQIYLGSRDGLSGQAFWNKVNDKSDLLMIFKSKSGNICGGFSPCKWQFNQGYLQDNTLSSFLFSQTQDQIYPLKEANKAQAIYSHQSYGPIFGGGHDIYIDVTFQGHSSNLGHSYQCDQYQNITNSTHLFGQATPNIAECEIYQVIFF</sequence>
<dbReference type="AlphaFoldDB" id="A0A8S1QA98"/>
<gene>
    <name evidence="3" type="ORF">PSON_ATCC_30995.1.T0980186</name>
</gene>
<dbReference type="PROSITE" id="PS51886">
    <property type="entry name" value="TLDC"/>
    <property type="match status" value="1"/>
</dbReference>
<dbReference type="OrthoDB" id="309150at2759"/>
<evidence type="ECO:0000259" key="2">
    <source>
        <dbReference type="PROSITE" id="PS51886"/>
    </source>
</evidence>
<organism evidence="3 4">
    <name type="scientific">Paramecium sonneborni</name>
    <dbReference type="NCBI Taxonomy" id="65129"/>
    <lineage>
        <taxon>Eukaryota</taxon>
        <taxon>Sar</taxon>
        <taxon>Alveolata</taxon>
        <taxon>Ciliophora</taxon>
        <taxon>Intramacronucleata</taxon>
        <taxon>Oligohymenophorea</taxon>
        <taxon>Peniculida</taxon>
        <taxon>Parameciidae</taxon>
        <taxon>Paramecium</taxon>
    </lineage>
</organism>
<comment type="caution">
    <text evidence="3">The sequence shown here is derived from an EMBL/GenBank/DDBJ whole genome shotgun (WGS) entry which is preliminary data.</text>
</comment>
<keyword evidence="4" id="KW-1185">Reference proteome</keyword>
<feature type="domain" description="TLDc" evidence="2">
    <location>
        <begin position="240"/>
        <end position="411"/>
    </location>
</feature>